<gene>
    <name evidence="1" type="ORF">N4562_06215</name>
</gene>
<sequence length="288" mass="33671">MAICEICTNKFRNGYKDRIEICTKCRENIMNELPDDISDIDDILKFPGVLQIDTYPRNSENIRSLEIKYKKLSFYYFKCDECSKWFIKLNHISKVYENIKNNGSVTCSRSCANKHLAKIRVVHYKKMLIENSGKLNIPYVNKDIKTFDKIVGKNIIEKNIFEEFSNLNGKIGVWSRWTEDGECLDVCKTKNIGKEMLSSFRSFISLVENPDQQLDIGWKRKYKNQLEYANGKIVFKLNSICKTEEEALILESQLAAKFDAKYWSPEPDQMKLVYKALEIDDDTIRQSI</sequence>
<dbReference type="Proteomes" id="UP001058429">
    <property type="component" value="Chromosome"/>
</dbReference>
<dbReference type="AlphaFoldDB" id="A0A9Q9J2G3"/>
<accession>A0A9Q9J2G3</accession>
<organism evidence="1 2">
    <name type="scientific">Ligilactobacillus agilis</name>
    <dbReference type="NCBI Taxonomy" id="1601"/>
    <lineage>
        <taxon>Bacteria</taxon>
        <taxon>Bacillati</taxon>
        <taxon>Bacillota</taxon>
        <taxon>Bacilli</taxon>
        <taxon>Lactobacillales</taxon>
        <taxon>Lactobacillaceae</taxon>
        <taxon>Ligilactobacillus</taxon>
    </lineage>
</organism>
<dbReference type="RefSeq" id="WP_260902928.1">
    <property type="nucleotide sequence ID" value="NZ_CP104396.1"/>
</dbReference>
<reference evidence="1" key="1">
    <citation type="submission" date="2022-09" db="EMBL/GenBank/DDBJ databases">
        <title>Complete genome of Ligilactobacillus agilis AM_LB6, isolated from chicken feces.</title>
        <authorList>
            <person name="den Bakker H.C."/>
            <person name="Mann A."/>
        </authorList>
    </citation>
    <scope>NUCLEOTIDE SEQUENCE</scope>
    <source>
        <strain evidence="1">AM_LB6</strain>
    </source>
</reference>
<protein>
    <submittedName>
        <fullName evidence="1">Uncharacterized protein</fullName>
    </submittedName>
</protein>
<evidence type="ECO:0000313" key="1">
    <source>
        <dbReference type="EMBL" id="UXC62695.1"/>
    </source>
</evidence>
<evidence type="ECO:0000313" key="2">
    <source>
        <dbReference type="Proteomes" id="UP001058429"/>
    </source>
</evidence>
<dbReference type="GeneID" id="75137431"/>
<dbReference type="EMBL" id="CP104396">
    <property type="protein sequence ID" value="UXC62695.1"/>
    <property type="molecule type" value="Genomic_DNA"/>
</dbReference>
<name>A0A9Q9J2G3_9LACO</name>
<proteinExistence type="predicted"/>